<evidence type="ECO:0000256" key="1">
    <source>
        <dbReference type="ARBA" id="ARBA00000073"/>
    </source>
</evidence>
<dbReference type="SUPFAM" id="SSF55120">
    <property type="entry name" value="Pseudouridine synthase"/>
    <property type="match status" value="1"/>
</dbReference>
<accession>A0A0R2HBN3</accession>
<dbReference type="EC" id="5.4.99.-" evidence="3"/>
<evidence type="ECO:0000259" key="4">
    <source>
        <dbReference type="Pfam" id="PF00849"/>
    </source>
</evidence>
<dbReference type="GO" id="GO:0140098">
    <property type="term" value="F:catalytic activity, acting on RNA"/>
    <property type="evidence" value="ECO:0007669"/>
    <property type="project" value="UniProtKB-ARBA"/>
</dbReference>
<comment type="similarity">
    <text evidence="2 3">Belongs to the pseudouridine synthase RluA family.</text>
</comment>
<keyword evidence="6" id="KW-1185">Reference proteome</keyword>
<evidence type="ECO:0000313" key="6">
    <source>
        <dbReference type="Proteomes" id="UP000051992"/>
    </source>
</evidence>
<dbReference type="RefSeq" id="WP_057744256.1">
    <property type="nucleotide sequence ID" value="NZ_BJLU01000003.1"/>
</dbReference>
<evidence type="ECO:0000256" key="3">
    <source>
        <dbReference type="RuleBase" id="RU362028"/>
    </source>
</evidence>
<comment type="function">
    <text evidence="3">Responsible for synthesis of pseudouridine from uracil.</text>
</comment>
<feature type="domain" description="Pseudouridine synthase RsuA/RluA-like" evidence="4">
    <location>
        <begin position="93"/>
        <end position="244"/>
    </location>
</feature>
<dbReference type="InterPro" id="IPR006145">
    <property type="entry name" value="PsdUridine_synth_RsuA/RluA"/>
</dbReference>
<comment type="caution">
    <text evidence="5">The sequence shown here is derived from an EMBL/GenBank/DDBJ whole genome shotgun (WGS) entry which is preliminary data.</text>
</comment>
<dbReference type="GO" id="GO:0000455">
    <property type="term" value="P:enzyme-directed rRNA pseudouridine synthesis"/>
    <property type="evidence" value="ECO:0007669"/>
    <property type="project" value="TreeGrafter"/>
</dbReference>
<organism evidence="5 6">
    <name type="scientific">Weissella viridescens</name>
    <name type="common">Lactobacillus viridescens</name>
    <dbReference type="NCBI Taxonomy" id="1629"/>
    <lineage>
        <taxon>Bacteria</taxon>
        <taxon>Bacillati</taxon>
        <taxon>Bacillota</taxon>
        <taxon>Bacilli</taxon>
        <taxon>Lactobacillales</taxon>
        <taxon>Lactobacillaceae</taxon>
        <taxon>Weissella</taxon>
    </lineage>
</organism>
<name>A0A0R2HBN3_WEIVI</name>
<dbReference type="CDD" id="cd02869">
    <property type="entry name" value="PseudoU_synth_RluA_like"/>
    <property type="match status" value="1"/>
</dbReference>
<dbReference type="Pfam" id="PF00849">
    <property type="entry name" value="PseudoU_synth_2"/>
    <property type="match status" value="1"/>
</dbReference>
<protein>
    <recommendedName>
        <fullName evidence="3">Pseudouridine synthase</fullName>
        <ecNumber evidence="3">5.4.99.-</ecNumber>
    </recommendedName>
</protein>
<dbReference type="Gene3D" id="3.30.2350.10">
    <property type="entry name" value="Pseudouridine synthase"/>
    <property type="match status" value="1"/>
</dbReference>
<evidence type="ECO:0000313" key="5">
    <source>
        <dbReference type="EMBL" id="KRN47114.1"/>
    </source>
</evidence>
<sequence>MTEWIKTVTLPENQPAITLREQMQIWQLPKRIQGQLRQQKRIYVNQAYRNMKTILYAGDVVTMRLLEEDFVTPISSYVSDVRQPIDVLYENDDLLVVNKCNGIKTHPNSPLEDGTLMNYVQGYLAERSHENAYMVHRLDEATSGAILVAKNPMAAVLLNAYLRDKTIKRSYVARVTGHLEEASGTIRLPIGLDPYHSRLRMVNGVEAQDAVTHWRLIETDSNSSLVAIELQTGRTHQIRVHFAAIGHPIVGDSLYNQQYNGDARLMLHGSEVGFIKPFSQTEMRVSAPIPGLFWNKG</sequence>
<proteinExistence type="inferred from homology"/>
<dbReference type="GO" id="GO:0009982">
    <property type="term" value="F:pseudouridine synthase activity"/>
    <property type="evidence" value="ECO:0007669"/>
    <property type="project" value="InterPro"/>
</dbReference>
<gene>
    <name evidence="5" type="ORF">IV50_GL000384</name>
</gene>
<evidence type="ECO:0000256" key="2">
    <source>
        <dbReference type="ARBA" id="ARBA00010876"/>
    </source>
</evidence>
<dbReference type="GO" id="GO:0003723">
    <property type="term" value="F:RNA binding"/>
    <property type="evidence" value="ECO:0007669"/>
    <property type="project" value="InterPro"/>
</dbReference>
<dbReference type="InterPro" id="IPR006225">
    <property type="entry name" value="PsdUridine_synth_RluC/D"/>
</dbReference>
<dbReference type="PANTHER" id="PTHR21600:SF87">
    <property type="entry name" value="RNA PSEUDOURIDYLATE SYNTHASE DOMAIN-CONTAINING PROTEIN 1"/>
    <property type="match status" value="1"/>
</dbReference>
<dbReference type="OrthoDB" id="9773999at2"/>
<dbReference type="InterPro" id="IPR006224">
    <property type="entry name" value="PsdUridine_synth_RluA-like_CS"/>
</dbReference>
<dbReference type="EMBL" id="JQBM01000001">
    <property type="protein sequence ID" value="KRN47114.1"/>
    <property type="molecule type" value="Genomic_DNA"/>
</dbReference>
<dbReference type="Proteomes" id="UP000051992">
    <property type="component" value="Unassembled WGS sequence"/>
</dbReference>
<dbReference type="PATRIC" id="fig|1629.5.peg.388"/>
<dbReference type="InterPro" id="IPR020103">
    <property type="entry name" value="PsdUridine_synth_cat_dom_sf"/>
</dbReference>
<dbReference type="PANTHER" id="PTHR21600">
    <property type="entry name" value="MITOCHONDRIAL RNA PSEUDOURIDINE SYNTHASE"/>
    <property type="match status" value="1"/>
</dbReference>
<dbReference type="AlphaFoldDB" id="A0A0R2HBN3"/>
<keyword evidence="3" id="KW-0413">Isomerase</keyword>
<dbReference type="PROSITE" id="PS01129">
    <property type="entry name" value="PSI_RLU"/>
    <property type="match status" value="1"/>
</dbReference>
<dbReference type="InterPro" id="IPR050188">
    <property type="entry name" value="RluA_PseudoU_synthase"/>
</dbReference>
<reference evidence="5 6" key="1">
    <citation type="journal article" date="2015" name="Genome Announc.">
        <title>Expanding the biotechnology potential of lactobacilli through comparative genomics of 213 strains and associated genera.</title>
        <authorList>
            <person name="Sun Z."/>
            <person name="Harris H.M."/>
            <person name="McCann A."/>
            <person name="Guo C."/>
            <person name="Argimon S."/>
            <person name="Zhang W."/>
            <person name="Yang X."/>
            <person name="Jeffery I.B."/>
            <person name="Cooney J.C."/>
            <person name="Kagawa T.F."/>
            <person name="Liu W."/>
            <person name="Song Y."/>
            <person name="Salvetti E."/>
            <person name="Wrobel A."/>
            <person name="Rasinkangas P."/>
            <person name="Parkhill J."/>
            <person name="Rea M.C."/>
            <person name="O'Sullivan O."/>
            <person name="Ritari J."/>
            <person name="Douillard F.P."/>
            <person name="Paul Ross R."/>
            <person name="Yang R."/>
            <person name="Briner A.E."/>
            <person name="Felis G.E."/>
            <person name="de Vos W.M."/>
            <person name="Barrangou R."/>
            <person name="Klaenhammer T.R."/>
            <person name="Caufield P.W."/>
            <person name="Cui Y."/>
            <person name="Zhang H."/>
            <person name="O'Toole P.W."/>
        </authorList>
    </citation>
    <scope>NUCLEOTIDE SEQUENCE [LARGE SCALE GENOMIC DNA]</scope>
    <source>
        <strain evidence="5 6">DSM 20410</strain>
    </source>
</reference>
<comment type="catalytic activity">
    <reaction evidence="1 3">
        <text>a uridine in RNA = a pseudouridine in RNA</text>
        <dbReference type="Rhea" id="RHEA:48348"/>
        <dbReference type="Rhea" id="RHEA-COMP:12068"/>
        <dbReference type="Rhea" id="RHEA-COMP:12069"/>
        <dbReference type="ChEBI" id="CHEBI:65314"/>
        <dbReference type="ChEBI" id="CHEBI:65315"/>
    </reaction>
</comment>
<dbReference type="NCBIfam" id="TIGR00005">
    <property type="entry name" value="rluA_subfam"/>
    <property type="match status" value="1"/>
</dbReference>